<protein>
    <recommendedName>
        <fullName evidence="4">Lipopolysaccharide biosynthesis protein</fullName>
    </recommendedName>
</protein>
<accession>A0ABQ4QQD9</accession>
<comment type="caution">
    <text evidence="2">The sequence shown here is derived from an EMBL/GenBank/DDBJ whole genome shotgun (WGS) entry which is preliminary data.</text>
</comment>
<keyword evidence="1" id="KW-0472">Membrane</keyword>
<dbReference type="PANTHER" id="PTHR32309:SF13">
    <property type="entry name" value="FERRIC ENTEROBACTIN TRANSPORT PROTEIN FEPE"/>
    <property type="match status" value="1"/>
</dbReference>
<name>A0ABQ4QQD9_9HYPH</name>
<dbReference type="Proteomes" id="UP001055117">
    <property type="component" value="Unassembled WGS sequence"/>
</dbReference>
<evidence type="ECO:0000256" key="1">
    <source>
        <dbReference type="SAM" id="Phobius"/>
    </source>
</evidence>
<dbReference type="EMBL" id="BPQG01000104">
    <property type="protein sequence ID" value="GJD46954.1"/>
    <property type="molecule type" value="Genomic_DNA"/>
</dbReference>
<feature type="transmembrane region" description="Helical" evidence="1">
    <location>
        <begin position="30"/>
        <end position="48"/>
    </location>
</feature>
<evidence type="ECO:0000313" key="3">
    <source>
        <dbReference type="Proteomes" id="UP001055117"/>
    </source>
</evidence>
<keyword evidence="1" id="KW-1133">Transmembrane helix</keyword>
<dbReference type="InterPro" id="IPR050445">
    <property type="entry name" value="Bact_polysacc_biosynth/exp"/>
</dbReference>
<keyword evidence="1" id="KW-0812">Transmembrane</keyword>
<dbReference type="RefSeq" id="WP_238273175.1">
    <property type="nucleotide sequence ID" value="NZ_BPQG01000104.1"/>
</dbReference>
<organism evidence="2 3">
    <name type="scientific">Methylobacterium cerastii</name>
    <dbReference type="NCBI Taxonomy" id="932741"/>
    <lineage>
        <taxon>Bacteria</taxon>
        <taxon>Pseudomonadati</taxon>
        <taxon>Pseudomonadota</taxon>
        <taxon>Alphaproteobacteria</taxon>
        <taxon>Hyphomicrobiales</taxon>
        <taxon>Methylobacteriaceae</taxon>
        <taxon>Methylobacterium</taxon>
    </lineage>
</organism>
<keyword evidence="3" id="KW-1185">Reference proteome</keyword>
<feature type="transmembrane region" description="Helical" evidence="1">
    <location>
        <begin position="457"/>
        <end position="475"/>
    </location>
</feature>
<reference evidence="2 3" key="1">
    <citation type="journal article" date="2021" name="Front. Microbiol.">
        <title>Comprehensive Comparative Genomics and Phenotyping of Methylobacterium Species.</title>
        <authorList>
            <person name="Alessa O."/>
            <person name="Ogura Y."/>
            <person name="Fujitani Y."/>
            <person name="Takami H."/>
            <person name="Hayashi T."/>
            <person name="Sahin N."/>
            <person name="Tani A."/>
        </authorList>
    </citation>
    <scope>NUCLEOTIDE SEQUENCE [LARGE SCALE GENOMIC DNA]</scope>
    <source>
        <strain evidence="2 3">DSM 23679</strain>
    </source>
</reference>
<proteinExistence type="predicted"/>
<evidence type="ECO:0000313" key="2">
    <source>
        <dbReference type="EMBL" id="GJD46954.1"/>
    </source>
</evidence>
<gene>
    <name evidence="2" type="ORF">AFCDBAGC_4839</name>
</gene>
<dbReference type="PANTHER" id="PTHR32309">
    <property type="entry name" value="TYROSINE-PROTEIN KINASE"/>
    <property type="match status" value="1"/>
</dbReference>
<evidence type="ECO:0008006" key="4">
    <source>
        <dbReference type="Google" id="ProtNLM"/>
    </source>
</evidence>
<sequence length="496" mass="53863">MMHQVLGGTLANDEVSLGEIGQRFLGGYRILVVSVLGAAFLAMAYVAVSPADYRSEVRIRIDPRQLRMPSPELEAKAIADNRMAIAFLDSQVRVLKSSTVLGYAIDTIGLNHDPHYATAAPSLWAQALRFLPGSTENGGPVRVKDTPTLQCEAAPPITSACRTPTFRAALDRLAKDVTVRRAAGSYVVVVQARSNEPAMAKRIADAITTAYIEDIRRTRSRRLAEAGRQVTSGLSALQEAVELDEDRIVEASRRLQIVRGSDGSVVDQQLKEMTKVLGEARLRSQDLQTQSDYLARLSRSDSGLDAVQFPDFPGIEALRVQEASLARQEGAMVAKLGPRHPDVMRLSEQRKRNRTLLQRELTRTAEAIRNEAGRARAVAGALSVRAEELKRTVLATSAASVEVRQLERIAKADGTVLQVALRRAAELDQVSLISPYDVRLLGPADTPRGPTVPRSSIVAAAALAGLFVGGAWVATRYTRVDRQVPYGIAFRGSICA</sequence>